<feature type="domain" description="DDE-1" evidence="1">
    <location>
        <begin position="9"/>
        <end position="139"/>
    </location>
</feature>
<proteinExistence type="predicted"/>
<dbReference type="EMBL" id="QXFT01000948">
    <property type="protein sequence ID" value="KAE9332747.1"/>
    <property type="molecule type" value="Genomic_DNA"/>
</dbReference>
<evidence type="ECO:0000259" key="1">
    <source>
        <dbReference type="Pfam" id="PF03184"/>
    </source>
</evidence>
<organism evidence="2 3">
    <name type="scientific">Phytophthora rubi</name>
    <dbReference type="NCBI Taxonomy" id="129364"/>
    <lineage>
        <taxon>Eukaryota</taxon>
        <taxon>Sar</taxon>
        <taxon>Stramenopiles</taxon>
        <taxon>Oomycota</taxon>
        <taxon>Peronosporomycetes</taxon>
        <taxon>Peronosporales</taxon>
        <taxon>Peronosporaceae</taxon>
        <taxon>Phytophthora</taxon>
    </lineage>
</organism>
<dbReference type="Pfam" id="PF03184">
    <property type="entry name" value="DDE_1"/>
    <property type="match status" value="1"/>
</dbReference>
<dbReference type="InterPro" id="IPR004875">
    <property type="entry name" value="DDE_SF_endonuclease_dom"/>
</dbReference>
<comment type="caution">
    <text evidence="2">The sequence shown here is derived from an EMBL/GenBank/DDBJ whole genome shotgun (WGS) entry which is preliminary data.</text>
</comment>
<accession>A0A6A4F369</accession>
<dbReference type="GO" id="GO:0003676">
    <property type="term" value="F:nucleic acid binding"/>
    <property type="evidence" value="ECO:0007669"/>
    <property type="project" value="InterPro"/>
</dbReference>
<reference evidence="2 3" key="1">
    <citation type="submission" date="2018-08" db="EMBL/GenBank/DDBJ databases">
        <title>Genomic investigation of the strawberry pathogen Phytophthora fragariae indicates pathogenicity is determined by transcriptional variation in three key races.</title>
        <authorList>
            <person name="Adams T.M."/>
            <person name="Armitage A.D."/>
            <person name="Sobczyk M.K."/>
            <person name="Bates H.J."/>
            <person name="Dunwell J.M."/>
            <person name="Nellist C.F."/>
            <person name="Harrison R.J."/>
        </authorList>
    </citation>
    <scope>NUCLEOTIDE SEQUENCE [LARGE SCALE GENOMIC DNA]</scope>
    <source>
        <strain evidence="2 3">SCRP333</strain>
    </source>
</reference>
<evidence type="ECO:0000313" key="3">
    <source>
        <dbReference type="Proteomes" id="UP000434957"/>
    </source>
</evidence>
<protein>
    <recommendedName>
        <fullName evidence="1">DDE-1 domain-containing protein</fullName>
    </recommendedName>
</protein>
<keyword evidence="3" id="KW-1185">Reference proteome</keyword>
<gene>
    <name evidence="2" type="ORF">PR003_g14362</name>
</gene>
<name>A0A6A4F369_9STRA</name>
<dbReference type="AlphaFoldDB" id="A0A6A4F369"/>
<sequence length="139" mass="15674">MADTDLQLYANPTAWWNAGIHMEFINGNFGSRPQPRQPILLLVDDFSGHWTAEVKAYAASIDVHLMKAPPSCTAVSQPADIAWNRPFKSYLRTAWVEKLREQLRAHSGQGTTFKMKAPGRSLVCKWIEESWSGLSRTTI</sequence>
<dbReference type="Proteomes" id="UP000434957">
    <property type="component" value="Unassembled WGS sequence"/>
</dbReference>
<evidence type="ECO:0000313" key="2">
    <source>
        <dbReference type="EMBL" id="KAE9332747.1"/>
    </source>
</evidence>